<dbReference type="AlphaFoldDB" id="A0A8A0RJU0"/>
<keyword evidence="2" id="KW-0378">Hydrolase</keyword>
<dbReference type="SUPFAM" id="SSF56281">
    <property type="entry name" value="Metallo-hydrolase/oxidoreductase"/>
    <property type="match status" value="1"/>
</dbReference>
<feature type="domain" description="Metallo-beta-lactamase" evidence="1">
    <location>
        <begin position="14"/>
        <end position="194"/>
    </location>
</feature>
<dbReference type="EMBL" id="CP059066">
    <property type="protein sequence ID" value="QSQ08711.1"/>
    <property type="molecule type" value="Genomic_DNA"/>
</dbReference>
<reference evidence="2" key="1">
    <citation type="submission" date="2020-07" db="EMBL/GenBank/DDBJ databases">
        <title>Koleobacter methoxysyntrophicus gen. nov., sp. nov., a novel anaerobic bacterium isolated from deep subsurface oil field and proposal of Koleobacterales ord. nov. in the phylum Firmicutes.</title>
        <authorList>
            <person name="Sakamoto S."/>
            <person name="Tamaki H."/>
        </authorList>
    </citation>
    <scope>NUCLEOTIDE SEQUENCE</scope>
    <source>
        <strain evidence="2">NRmbB1</strain>
    </source>
</reference>
<dbReference type="Pfam" id="PF00753">
    <property type="entry name" value="Lactamase_B"/>
    <property type="match status" value="1"/>
</dbReference>
<protein>
    <submittedName>
        <fullName evidence="2">Metallo-hydrolase YycJ</fullName>
        <ecNumber evidence="2">3.-.-.-</ecNumber>
    </submittedName>
</protein>
<evidence type="ECO:0000313" key="3">
    <source>
        <dbReference type="Proteomes" id="UP000662904"/>
    </source>
</evidence>
<dbReference type="InterPro" id="IPR036866">
    <property type="entry name" value="RibonucZ/Hydroxyglut_hydro"/>
</dbReference>
<dbReference type="Gene3D" id="3.60.15.10">
    <property type="entry name" value="Ribonuclease Z/Hydroxyacylglutathione hydrolase-like"/>
    <property type="match status" value="1"/>
</dbReference>
<dbReference type="Proteomes" id="UP000662904">
    <property type="component" value="Chromosome"/>
</dbReference>
<dbReference type="InterPro" id="IPR052533">
    <property type="entry name" value="WalJ/YycJ-like"/>
</dbReference>
<keyword evidence="3" id="KW-1185">Reference proteome</keyword>
<dbReference type="PANTHER" id="PTHR47619:SF1">
    <property type="entry name" value="EXODEOXYRIBONUCLEASE WALJ"/>
    <property type="match status" value="1"/>
</dbReference>
<name>A0A8A0RJU0_9FIRM</name>
<dbReference type="InterPro" id="IPR001279">
    <property type="entry name" value="Metallo-B-lactamas"/>
</dbReference>
<dbReference type="PANTHER" id="PTHR47619">
    <property type="entry name" value="METALLO-HYDROLASE YYCJ-RELATED"/>
    <property type="match status" value="1"/>
</dbReference>
<evidence type="ECO:0000259" key="1">
    <source>
        <dbReference type="SMART" id="SM00849"/>
    </source>
</evidence>
<gene>
    <name evidence="2" type="primary">yycJ</name>
    <name evidence="2" type="ORF">H0A61_01054</name>
</gene>
<dbReference type="EC" id="3.-.-.-" evidence="2"/>
<dbReference type="KEGG" id="kme:H0A61_01054"/>
<dbReference type="SMART" id="SM00849">
    <property type="entry name" value="Lactamase_B"/>
    <property type="match status" value="1"/>
</dbReference>
<sequence>MEEVRACALASGSSGNSFYIEGGNGKLLIDAGLSGKRITKNLEEIGVKPDELDGILITHEHRDHITGAGVLSRRFNLPIYATEKTWEAMGPCIGEIKPENRRVYDKKRGFEIKGFKVEPFDIPHDAVEPVGYSLFYNSKKISSATDIGHINRGLARKLDNSDLILLESNHDVEMLKVGPYPWPLKRRILGEKGHLSNEDAGKMAAWLARNKRVHVLLGHLSAENNFPELAYRTVASILQEKGINITKDIDLDVAYRDMRSAVFHI</sequence>
<organism evidence="2 3">
    <name type="scientific">Koleobacter methoxysyntrophicus</name>
    <dbReference type="NCBI Taxonomy" id="2751313"/>
    <lineage>
        <taxon>Bacteria</taxon>
        <taxon>Bacillati</taxon>
        <taxon>Bacillota</taxon>
        <taxon>Clostridia</taxon>
        <taxon>Koleobacterales</taxon>
        <taxon>Koleobacteraceae</taxon>
        <taxon>Koleobacter</taxon>
    </lineage>
</organism>
<accession>A0A8A0RJU0</accession>
<proteinExistence type="predicted"/>
<evidence type="ECO:0000313" key="2">
    <source>
        <dbReference type="EMBL" id="QSQ08711.1"/>
    </source>
</evidence>
<dbReference type="GO" id="GO:0016787">
    <property type="term" value="F:hydrolase activity"/>
    <property type="evidence" value="ECO:0007669"/>
    <property type="project" value="UniProtKB-KW"/>
</dbReference>